<dbReference type="Proteomes" id="UP000306740">
    <property type="component" value="Unassembled WGS sequence"/>
</dbReference>
<accession>A0A5C4MC02</accession>
<name>A0A5C4MC02_9ACTN</name>
<evidence type="ECO:0000313" key="1">
    <source>
        <dbReference type="EMBL" id="TNC32930.1"/>
    </source>
</evidence>
<evidence type="ECO:0000313" key="2">
    <source>
        <dbReference type="Proteomes" id="UP000306740"/>
    </source>
</evidence>
<dbReference type="OrthoDB" id="4868950at2"/>
<reference evidence="1 2" key="1">
    <citation type="submission" date="2019-05" db="EMBL/GenBank/DDBJ databases">
        <title>Mumia sp. nov., isolated from the intestinal contents of plateau pika (Ochotona curzoniae) in the Qinghai-Tibet plateau of China.</title>
        <authorList>
            <person name="Tian Z."/>
        </authorList>
    </citation>
    <scope>NUCLEOTIDE SEQUENCE [LARGE SCALE GENOMIC DNA]</scope>
    <source>
        <strain evidence="2">527</strain>
    </source>
</reference>
<sequence length="93" mass="9614">MLTLTENASDIVTTLVNKQVPSENGGLRISGPSAEGFAIAAVLAGEPGDTLVESGDARVYLEDSASQVLDDKVLDAQVTPDGNVQFQIAEQPG</sequence>
<protein>
    <submittedName>
        <fullName evidence="1">Fe-S cluster assembly protein HesB</fullName>
    </submittedName>
</protein>
<proteinExistence type="predicted"/>
<comment type="caution">
    <text evidence="1">The sequence shown here is derived from an EMBL/GenBank/DDBJ whole genome shotgun (WGS) entry which is preliminary data.</text>
</comment>
<gene>
    <name evidence="1" type="ORF">FHE65_29865</name>
</gene>
<dbReference type="EMBL" id="VDFR01000183">
    <property type="protein sequence ID" value="TNC32930.1"/>
    <property type="molecule type" value="Genomic_DNA"/>
</dbReference>
<dbReference type="AlphaFoldDB" id="A0A5C4MC02"/>
<dbReference type="RefSeq" id="WP_139107119.1">
    <property type="nucleotide sequence ID" value="NZ_VDFR01000183.1"/>
</dbReference>
<organism evidence="1 2">
    <name type="scientific">Mumia zhuanghuii</name>
    <dbReference type="NCBI Taxonomy" id="2585211"/>
    <lineage>
        <taxon>Bacteria</taxon>
        <taxon>Bacillati</taxon>
        <taxon>Actinomycetota</taxon>
        <taxon>Actinomycetes</taxon>
        <taxon>Propionibacteriales</taxon>
        <taxon>Nocardioidaceae</taxon>
        <taxon>Mumia</taxon>
    </lineage>
</organism>